<sequence length="895" mass="103570">MGLPAWQSVCLQFDPRATRGHLMIGKDSRVKIKTERSVIKVIILLAEHWEHSRRVDINKTQGLNIPTDGLATVEMVNATKDNFDEDDLVKFEELLLDAEKPLYEGCPDFTKLSAIVKLLNLKGKYGASDKFFTELLGLIKKMLPAHNEMVEKTYQAKKVMKLMRSGYKKIHACINNCLLYWKDDKDLTVCRTSGISRWKVDNKTHKVYENIPAKVMWYFPIIPRLQRLFKIQSISEDLRWHATWRITDGVLHHPTDSQAWRTIDEKFPKIAKDPRNLWLGISANGVDVNTGNRHHSVWPVLTVIDNLPPWLYMKRKFIMLSVLLSRYPGNDIDVFLELLVDDLHTLFKTGVDTYDVSTKDNFNLRVVVLWIINDYPALDERWNARLDLPDLGVKPELFVMLEEYKTTLPPAGYTLTNVEKDTFCEMLHNIRMYPFERCMKVIKGHVRNRNKPEECITEETIAKETIEFFSEYHKSMETIGIPPHKHETDENEEGQPLSAGKSNEIVPYIERHKQVLKTENPGKRIAFLENEHSKSFAKWLRKEVERELAISKESVSETVRWISYGPRATVVKYDAYNINGYTFRTKCHDGKVYQNSGVSVEAIDLHISKEVATTRQAFYYGVLQEIWVLDYRFRRIPLSKCDWINHRAGGVKRDNLGYTLVDLNNLGHKIPPKNYKDTYDEVDEEFSTVIPHRNDNILPCVNRRDLDSSSDNNSDSYNTSQISTFEEIDYDSPESPKSLIKWYHYLSDEYKDNGRMLSCYTLFSSQEIIDMSSQNSLDTEMAAKNSALVFLWAINTRHARSYGCDTIEEYLEWNYFSSTDNEITNMETTNKGNTDKDCIDDFNSAMSKGKYVPVCKKHNPNMYNPVPVTGCVLGLTSVTNMDDIEKKMGARKSKT</sequence>
<dbReference type="InterPro" id="IPR004242">
    <property type="entry name" value="Transposase_21"/>
</dbReference>
<dbReference type="Proteomes" id="UP001151760">
    <property type="component" value="Unassembled WGS sequence"/>
</dbReference>
<evidence type="ECO:0000313" key="3">
    <source>
        <dbReference type="Proteomes" id="UP001151760"/>
    </source>
</evidence>
<accession>A0ABQ5ESR8</accession>
<dbReference type="Pfam" id="PF13960">
    <property type="entry name" value="DUF4218"/>
    <property type="match status" value="1"/>
</dbReference>
<dbReference type="Pfam" id="PF02992">
    <property type="entry name" value="Transposase_21"/>
    <property type="match status" value="1"/>
</dbReference>
<dbReference type="InterPro" id="IPR025452">
    <property type="entry name" value="DUF4218"/>
</dbReference>
<gene>
    <name evidence="2" type="ORF">Tco_0989112</name>
</gene>
<feature type="domain" description="DUF4218" evidence="1">
    <location>
        <begin position="428"/>
        <end position="478"/>
    </location>
</feature>
<organism evidence="2 3">
    <name type="scientific">Tanacetum coccineum</name>
    <dbReference type="NCBI Taxonomy" id="301880"/>
    <lineage>
        <taxon>Eukaryota</taxon>
        <taxon>Viridiplantae</taxon>
        <taxon>Streptophyta</taxon>
        <taxon>Embryophyta</taxon>
        <taxon>Tracheophyta</taxon>
        <taxon>Spermatophyta</taxon>
        <taxon>Magnoliopsida</taxon>
        <taxon>eudicotyledons</taxon>
        <taxon>Gunneridae</taxon>
        <taxon>Pentapetalae</taxon>
        <taxon>asterids</taxon>
        <taxon>campanulids</taxon>
        <taxon>Asterales</taxon>
        <taxon>Asteraceae</taxon>
        <taxon>Asteroideae</taxon>
        <taxon>Anthemideae</taxon>
        <taxon>Anthemidinae</taxon>
        <taxon>Tanacetum</taxon>
    </lineage>
</organism>
<dbReference type="EMBL" id="BQNB010016641">
    <property type="protein sequence ID" value="GJT54058.1"/>
    <property type="molecule type" value="Genomic_DNA"/>
</dbReference>
<reference evidence="2" key="2">
    <citation type="submission" date="2022-01" db="EMBL/GenBank/DDBJ databases">
        <authorList>
            <person name="Yamashiro T."/>
            <person name="Shiraishi A."/>
            <person name="Satake H."/>
            <person name="Nakayama K."/>
        </authorList>
    </citation>
    <scope>NUCLEOTIDE SEQUENCE</scope>
</reference>
<evidence type="ECO:0000313" key="2">
    <source>
        <dbReference type="EMBL" id="GJT54058.1"/>
    </source>
</evidence>
<protein>
    <submittedName>
        <fullName evidence="2">Transposase-associated domain-containing protein</fullName>
    </submittedName>
</protein>
<comment type="caution">
    <text evidence="2">The sequence shown here is derived from an EMBL/GenBank/DDBJ whole genome shotgun (WGS) entry which is preliminary data.</text>
</comment>
<evidence type="ECO:0000259" key="1">
    <source>
        <dbReference type="Pfam" id="PF13960"/>
    </source>
</evidence>
<reference evidence="2" key="1">
    <citation type="journal article" date="2022" name="Int. J. Mol. Sci.">
        <title>Draft Genome of Tanacetum Coccineum: Genomic Comparison of Closely Related Tanacetum-Family Plants.</title>
        <authorList>
            <person name="Yamashiro T."/>
            <person name="Shiraishi A."/>
            <person name="Nakayama K."/>
            <person name="Satake H."/>
        </authorList>
    </citation>
    <scope>NUCLEOTIDE SEQUENCE</scope>
</reference>
<dbReference type="PANTHER" id="PTHR10775:SF179">
    <property type="entry name" value="TRANSPOSON, EN_SPM-LIKE, TRANSPOSASE-ASSOCIATED DOMAIN PROTEIN"/>
    <property type="match status" value="1"/>
</dbReference>
<dbReference type="PANTHER" id="PTHR10775">
    <property type="entry name" value="OS08G0208400 PROTEIN"/>
    <property type="match status" value="1"/>
</dbReference>
<proteinExistence type="predicted"/>
<keyword evidence="3" id="KW-1185">Reference proteome</keyword>
<name>A0ABQ5ESR8_9ASTR</name>